<dbReference type="EMBL" id="SMMG02000002">
    <property type="protein sequence ID" value="KAA3483193.1"/>
    <property type="molecule type" value="Genomic_DNA"/>
</dbReference>
<keyword evidence="3" id="KW-1185">Reference proteome</keyword>
<dbReference type="Proteomes" id="UP000325315">
    <property type="component" value="Unassembled WGS sequence"/>
</dbReference>
<name>A0A5B6WP72_9ROSI</name>
<evidence type="ECO:0000313" key="3">
    <source>
        <dbReference type="Proteomes" id="UP000325315"/>
    </source>
</evidence>
<dbReference type="InterPro" id="IPR032567">
    <property type="entry name" value="RTL1-rel"/>
</dbReference>
<feature type="region of interest" description="Disordered" evidence="1">
    <location>
        <begin position="63"/>
        <end position="103"/>
    </location>
</feature>
<dbReference type="InterPro" id="IPR021109">
    <property type="entry name" value="Peptidase_aspartic_dom_sf"/>
</dbReference>
<dbReference type="OrthoDB" id="5597136at2759"/>
<dbReference type="Gene3D" id="2.40.70.10">
    <property type="entry name" value="Acid Proteases"/>
    <property type="match status" value="1"/>
</dbReference>
<dbReference type="Pfam" id="PF08284">
    <property type="entry name" value="RVP_2"/>
    <property type="match status" value="1"/>
</dbReference>
<dbReference type="AlphaFoldDB" id="A0A5B6WP72"/>
<sequence>MSVAEYERGFVRVNKYAQEFVSTETIMCKRFEDGLNEDIRLLVGILELKEFVVLVDRACKAEDNVPSRGRPQRNPGSGTSSRGGPRDSAVRSESRAPTRTYSIHAREEASSPDIITGTFALHDISIVALIDPGSTYSYICMKLVSSMNMIVESTEFVIKVSNPLGKHVLVNKVCRNCPLTIRGYCFSANLMLLLFDEFDLILGMDWLIAHNVLVNSSSKFIELRCVEGDIIRVESGKSDSFTVVILSMVAEKYMRKGYESYLAFVLNTQESEVKIESVPVVYEYPGMFLEELPGLPPVREVEFRIELVPGTTPISVAPSRMFVGVKRVEFLVARVIK</sequence>
<dbReference type="CDD" id="cd00303">
    <property type="entry name" value="retropepsin_like"/>
    <property type="match status" value="1"/>
</dbReference>
<feature type="compositionally biased region" description="Basic and acidic residues" evidence="1">
    <location>
        <begin position="84"/>
        <end position="96"/>
    </location>
</feature>
<evidence type="ECO:0000313" key="2">
    <source>
        <dbReference type="EMBL" id="KAA3483193.1"/>
    </source>
</evidence>
<proteinExistence type="predicted"/>
<protein>
    <submittedName>
        <fullName evidence="2">RVP_2 domain-containing protein</fullName>
    </submittedName>
</protein>
<dbReference type="PANTHER" id="PTHR15503:SF45">
    <property type="entry name" value="RNA-DIRECTED DNA POLYMERASE HOMOLOG"/>
    <property type="match status" value="1"/>
</dbReference>
<reference evidence="3" key="1">
    <citation type="journal article" date="2019" name="Plant Biotechnol. J.">
        <title>Genome sequencing of the Australian wild diploid species Gossypium australe highlights disease resistance and delayed gland morphogenesis.</title>
        <authorList>
            <person name="Cai Y."/>
            <person name="Cai X."/>
            <person name="Wang Q."/>
            <person name="Wang P."/>
            <person name="Zhang Y."/>
            <person name="Cai C."/>
            <person name="Xu Y."/>
            <person name="Wang K."/>
            <person name="Zhou Z."/>
            <person name="Wang C."/>
            <person name="Geng S."/>
            <person name="Li B."/>
            <person name="Dong Q."/>
            <person name="Hou Y."/>
            <person name="Wang H."/>
            <person name="Ai P."/>
            <person name="Liu Z."/>
            <person name="Yi F."/>
            <person name="Sun M."/>
            <person name="An G."/>
            <person name="Cheng J."/>
            <person name="Zhang Y."/>
            <person name="Shi Q."/>
            <person name="Xie Y."/>
            <person name="Shi X."/>
            <person name="Chang Y."/>
            <person name="Huang F."/>
            <person name="Chen Y."/>
            <person name="Hong S."/>
            <person name="Mi L."/>
            <person name="Sun Q."/>
            <person name="Zhang L."/>
            <person name="Zhou B."/>
            <person name="Peng R."/>
            <person name="Zhang X."/>
            <person name="Liu F."/>
        </authorList>
    </citation>
    <scope>NUCLEOTIDE SEQUENCE [LARGE SCALE GENOMIC DNA]</scope>
    <source>
        <strain evidence="3">cv. PA1801</strain>
    </source>
</reference>
<comment type="caution">
    <text evidence="2">The sequence shown here is derived from an EMBL/GenBank/DDBJ whole genome shotgun (WGS) entry which is preliminary data.</text>
</comment>
<accession>A0A5B6WP72</accession>
<organism evidence="2 3">
    <name type="scientific">Gossypium australe</name>
    <dbReference type="NCBI Taxonomy" id="47621"/>
    <lineage>
        <taxon>Eukaryota</taxon>
        <taxon>Viridiplantae</taxon>
        <taxon>Streptophyta</taxon>
        <taxon>Embryophyta</taxon>
        <taxon>Tracheophyta</taxon>
        <taxon>Spermatophyta</taxon>
        <taxon>Magnoliopsida</taxon>
        <taxon>eudicotyledons</taxon>
        <taxon>Gunneridae</taxon>
        <taxon>Pentapetalae</taxon>
        <taxon>rosids</taxon>
        <taxon>malvids</taxon>
        <taxon>Malvales</taxon>
        <taxon>Malvaceae</taxon>
        <taxon>Malvoideae</taxon>
        <taxon>Gossypium</taxon>
    </lineage>
</organism>
<gene>
    <name evidence="2" type="ORF">EPI10_005385</name>
</gene>
<dbReference type="PANTHER" id="PTHR15503">
    <property type="entry name" value="LDOC1 RELATED"/>
    <property type="match status" value="1"/>
</dbReference>
<evidence type="ECO:0000256" key="1">
    <source>
        <dbReference type="SAM" id="MobiDB-lite"/>
    </source>
</evidence>
<dbReference type="SUPFAM" id="SSF50630">
    <property type="entry name" value="Acid proteases"/>
    <property type="match status" value="1"/>
</dbReference>